<name>A0A1F8EKA8_9BACT</name>
<evidence type="ECO:0000313" key="5">
    <source>
        <dbReference type="Proteomes" id="UP000177117"/>
    </source>
</evidence>
<protein>
    <recommendedName>
        <fullName evidence="3">ATPase AAA-type core domain-containing protein</fullName>
    </recommendedName>
</protein>
<dbReference type="InterPro" id="IPR003959">
    <property type="entry name" value="ATPase_AAA_core"/>
</dbReference>
<dbReference type="GO" id="GO:0005524">
    <property type="term" value="F:ATP binding"/>
    <property type="evidence" value="ECO:0007669"/>
    <property type="project" value="UniProtKB-KW"/>
</dbReference>
<gene>
    <name evidence="4" type="ORF">A2650_04695</name>
</gene>
<evidence type="ECO:0000256" key="1">
    <source>
        <dbReference type="ARBA" id="ARBA00022741"/>
    </source>
</evidence>
<proteinExistence type="predicted"/>
<evidence type="ECO:0000259" key="3">
    <source>
        <dbReference type="Pfam" id="PF00004"/>
    </source>
</evidence>
<dbReference type="Proteomes" id="UP000177117">
    <property type="component" value="Unassembled WGS sequence"/>
</dbReference>
<dbReference type="Gene3D" id="3.40.50.300">
    <property type="entry name" value="P-loop containing nucleotide triphosphate hydrolases"/>
    <property type="match status" value="1"/>
</dbReference>
<dbReference type="EMBL" id="MGJD01000007">
    <property type="protein sequence ID" value="OGN01295.1"/>
    <property type="molecule type" value="Genomic_DNA"/>
</dbReference>
<dbReference type="Pfam" id="PF00004">
    <property type="entry name" value="AAA"/>
    <property type="match status" value="1"/>
</dbReference>
<evidence type="ECO:0000256" key="2">
    <source>
        <dbReference type="ARBA" id="ARBA00022840"/>
    </source>
</evidence>
<evidence type="ECO:0000313" key="4">
    <source>
        <dbReference type="EMBL" id="OGN01295.1"/>
    </source>
</evidence>
<dbReference type="SUPFAM" id="SSF52540">
    <property type="entry name" value="P-loop containing nucleoside triphosphate hydrolases"/>
    <property type="match status" value="1"/>
</dbReference>
<dbReference type="PANTHER" id="PTHR23073">
    <property type="entry name" value="26S PROTEASOME REGULATORY SUBUNIT"/>
    <property type="match status" value="1"/>
</dbReference>
<keyword evidence="1" id="KW-0547">Nucleotide-binding</keyword>
<feature type="domain" description="ATPase AAA-type core" evidence="3">
    <location>
        <begin position="170"/>
        <end position="290"/>
    </location>
</feature>
<organism evidence="4 5">
    <name type="scientific">Candidatus Yanofskybacteria bacterium RIFCSPHIGHO2_01_FULL_41_53</name>
    <dbReference type="NCBI Taxonomy" id="1802663"/>
    <lineage>
        <taxon>Bacteria</taxon>
        <taxon>Candidatus Yanofskyibacteriota</taxon>
    </lineage>
</organism>
<dbReference type="GO" id="GO:0016887">
    <property type="term" value="F:ATP hydrolysis activity"/>
    <property type="evidence" value="ECO:0007669"/>
    <property type="project" value="InterPro"/>
</dbReference>
<sequence length="386" mass="42655">MAKNTVTIVRALEYDHRDVTVSFNNVAEKMFGKDPFLGIKDGWWRDPLSLMQVRIGPDKEVKVATGHLEIRGMKAKFNQAGSIIETFAPKEETDKVEKFLAEVEKDVKLNSIYKGKAVTSSGGFMDLSGINQRQLIYNDRILSELNDNLWVMIEKSKDCRNAGFRLQRKVLFEGKFGTGKTLSLLLTAKKGIDNGFTFLYLEPTTAAVSEAIPGILNFARLYSPAIVGIEDFDREQRAGNHFSVGRLMAAIDGALSKNNDIIIVMTTNYKDKIVGGLKRPGRIDKSINFNTFEPNDIAKLLKLVIPDHFLDPNINWGKVGNAAAHFTPAFINKGIAEGSTLAAISRAKSGQMPVVTEEILLSVAEGLQEQHKACEADEQVGFGSTR</sequence>
<keyword evidence="2" id="KW-0067">ATP-binding</keyword>
<dbReference type="AlphaFoldDB" id="A0A1F8EKA8"/>
<dbReference type="InterPro" id="IPR050221">
    <property type="entry name" value="26S_Proteasome_ATPase"/>
</dbReference>
<comment type="caution">
    <text evidence="4">The sequence shown here is derived from an EMBL/GenBank/DDBJ whole genome shotgun (WGS) entry which is preliminary data.</text>
</comment>
<reference evidence="4 5" key="1">
    <citation type="journal article" date="2016" name="Nat. Commun.">
        <title>Thousands of microbial genomes shed light on interconnected biogeochemical processes in an aquifer system.</title>
        <authorList>
            <person name="Anantharaman K."/>
            <person name="Brown C.T."/>
            <person name="Hug L.A."/>
            <person name="Sharon I."/>
            <person name="Castelle C.J."/>
            <person name="Probst A.J."/>
            <person name="Thomas B.C."/>
            <person name="Singh A."/>
            <person name="Wilkins M.J."/>
            <person name="Karaoz U."/>
            <person name="Brodie E.L."/>
            <person name="Williams K.H."/>
            <person name="Hubbard S.S."/>
            <person name="Banfield J.F."/>
        </authorList>
    </citation>
    <scope>NUCLEOTIDE SEQUENCE [LARGE SCALE GENOMIC DNA]</scope>
</reference>
<dbReference type="InterPro" id="IPR027417">
    <property type="entry name" value="P-loop_NTPase"/>
</dbReference>
<accession>A0A1F8EKA8</accession>